<comment type="function">
    <text evidence="5">Forms part of the polypeptide exit tunnel.</text>
</comment>
<protein>
    <recommendedName>
        <fullName evidence="4 5">Large ribosomal subunit protein uL4</fullName>
    </recommendedName>
</protein>
<proteinExistence type="inferred from homology"/>
<evidence type="ECO:0000313" key="8">
    <source>
        <dbReference type="Proteomes" id="UP000223071"/>
    </source>
</evidence>
<dbReference type="GO" id="GO:0003735">
    <property type="term" value="F:structural constituent of ribosome"/>
    <property type="evidence" value="ECO:0007669"/>
    <property type="project" value="InterPro"/>
</dbReference>
<keyword evidence="8" id="KW-1185">Reference proteome</keyword>
<name>A0A2A9HH71_TEPT2</name>
<dbReference type="RefSeq" id="WP_098504683.1">
    <property type="nucleotide sequence ID" value="NZ_PDJQ01000001.1"/>
</dbReference>
<sequence length="221" mass="23961">MKLPVFDTAGNRIREIDAADEVFGIEPNGAVLHQAYVAQMANRRAGLANTKRRGEVAGSTIKIRRQKGLGRSRQGSIRAPHHVGGGSAHGPKPHSFAKQLPRTMKRLALRSALSNHAQNGSLLVVDGLAAPDGKTRTVQAILDALKVDRRAIVVSGEHNPELTRAARNIENVKALPAQYLNVVDLLNAHHVVMSEDAVRKCETLWGGVNIKPQRGRTREAV</sequence>
<evidence type="ECO:0000313" key="7">
    <source>
        <dbReference type="EMBL" id="PFG75364.1"/>
    </source>
</evidence>
<dbReference type="Gene3D" id="3.40.1370.10">
    <property type="match status" value="1"/>
</dbReference>
<comment type="similarity">
    <text evidence="1 5">Belongs to the universal ribosomal protein uL4 family.</text>
</comment>
<dbReference type="Pfam" id="PF00573">
    <property type="entry name" value="Ribosomal_L4"/>
    <property type="match status" value="1"/>
</dbReference>
<feature type="region of interest" description="Disordered" evidence="6">
    <location>
        <begin position="67"/>
        <end position="96"/>
    </location>
</feature>
<evidence type="ECO:0000256" key="1">
    <source>
        <dbReference type="ARBA" id="ARBA00010528"/>
    </source>
</evidence>
<dbReference type="PANTHER" id="PTHR10746">
    <property type="entry name" value="50S RIBOSOMAL PROTEIN L4"/>
    <property type="match status" value="1"/>
</dbReference>
<dbReference type="PANTHER" id="PTHR10746:SF6">
    <property type="entry name" value="LARGE RIBOSOMAL SUBUNIT PROTEIN UL4M"/>
    <property type="match status" value="1"/>
</dbReference>
<evidence type="ECO:0000256" key="3">
    <source>
        <dbReference type="ARBA" id="ARBA00023274"/>
    </source>
</evidence>
<accession>A0A2A9HH71</accession>
<dbReference type="InterPro" id="IPR013005">
    <property type="entry name" value="Ribosomal_uL4-like"/>
</dbReference>
<dbReference type="GO" id="GO:0006412">
    <property type="term" value="P:translation"/>
    <property type="evidence" value="ECO:0007669"/>
    <property type="project" value="UniProtKB-UniRule"/>
</dbReference>
<evidence type="ECO:0000256" key="6">
    <source>
        <dbReference type="SAM" id="MobiDB-lite"/>
    </source>
</evidence>
<comment type="subunit">
    <text evidence="5">Part of the 50S ribosomal subunit.</text>
</comment>
<dbReference type="AlphaFoldDB" id="A0A2A9HH71"/>
<evidence type="ECO:0000256" key="5">
    <source>
        <dbReference type="HAMAP-Rule" id="MF_01328"/>
    </source>
</evidence>
<comment type="caution">
    <text evidence="7">The sequence shown here is derived from an EMBL/GenBank/DDBJ whole genome shotgun (WGS) entry which is preliminary data.</text>
</comment>
<evidence type="ECO:0000256" key="4">
    <source>
        <dbReference type="ARBA" id="ARBA00035244"/>
    </source>
</evidence>
<evidence type="ECO:0000256" key="2">
    <source>
        <dbReference type="ARBA" id="ARBA00022980"/>
    </source>
</evidence>
<dbReference type="GO" id="GO:0019843">
    <property type="term" value="F:rRNA binding"/>
    <property type="evidence" value="ECO:0007669"/>
    <property type="project" value="UniProtKB-UniRule"/>
</dbReference>
<gene>
    <name evidence="5" type="primary">rplD</name>
    <name evidence="7" type="ORF">A9A59_2632</name>
</gene>
<dbReference type="InterPro" id="IPR023574">
    <property type="entry name" value="Ribosomal_uL4_dom_sf"/>
</dbReference>
<keyword evidence="2 5" id="KW-0689">Ribosomal protein</keyword>
<dbReference type="Proteomes" id="UP000223071">
    <property type="component" value="Unassembled WGS sequence"/>
</dbReference>
<comment type="function">
    <text evidence="5">One of the primary rRNA binding proteins, this protein initially binds near the 5'-end of the 23S rRNA. It is important during the early stages of 50S assembly. It makes multiple contacts with different domains of the 23S rRNA in the assembled 50S subunit and ribosome.</text>
</comment>
<keyword evidence="5" id="KW-0694">RNA-binding</keyword>
<reference evidence="7 8" key="1">
    <citation type="submission" date="2017-09" db="EMBL/GenBank/DDBJ databases">
        <title>Sequencing the genomes of two abundant thermophiles in Great Basin hot springs: Thermocrinis jamiesonii and novel Chloroflexi Thermoflexus hugenholtzii.</title>
        <authorList>
            <person name="Hedlund B."/>
        </authorList>
    </citation>
    <scope>NUCLEOTIDE SEQUENCE [LARGE SCALE GENOMIC DNA]</scope>
    <source>
        <strain evidence="7 8">G233</strain>
    </source>
</reference>
<dbReference type="GO" id="GO:1990904">
    <property type="term" value="C:ribonucleoprotein complex"/>
    <property type="evidence" value="ECO:0007669"/>
    <property type="project" value="UniProtKB-KW"/>
</dbReference>
<keyword evidence="3 5" id="KW-0687">Ribonucleoprotein</keyword>
<dbReference type="NCBIfam" id="TIGR03953">
    <property type="entry name" value="rplD_bact"/>
    <property type="match status" value="1"/>
</dbReference>
<dbReference type="InterPro" id="IPR002136">
    <property type="entry name" value="Ribosomal_uL4"/>
</dbReference>
<keyword evidence="5" id="KW-0699">rRNA-binding</keyword>
<dbReference type="GO" id="GO:0005840">
    <property type="term" value="C:ribosome"/>
    <property type="evidence" value="ECO:0007669"/>
    <property type="project" value="UniProtKB-KW"/>
</dbReference>
<dbReference type="EMBL" id="PDJQ01000001">
    <property type="protein sequence ID" value="PFG75364.1"/>
    <property type="molecule type" value="Genomic_DNA"/>
</dbReference>
<dbReference type="SUPFAM" id="SSF52166">
    <property type="entry name" value="Ribosomal protein L4"/>
    <property type="match status" value="1"/>
</dbReference>
<dbReference type="HAMAP" id="MF_01328_B">
    <property type="entry name" value="Ribosomal_uL4_B"/>
    <property type="match status" value="1"/>
</dbReference>
<organism evidence="7 8">
    <name type="scientific">Tepidiforma thermophila (strain KCTC 52669 / CGMCC 1.13589 / G233)</name>
    <dbReference type="NCBI Taxonomy" id="2761530"/>
    <lineage>
        <taxon>Bacteria</taxon>
        <taxon>Bacillati</taxon>
        <taxon>Chloroflexota</taxon>
        <taxon>Tepidiformia</taxon>
        <taxon>Tepidiformales</taxon>
        <taxon>Tepidiformaceae</taxon>
        <taxon>Tepidiforma</taxon>
    </lineage>
</organism>